<evidence type="ECO:0000256" key="2">
    <source>
        <dbReference type="ARBA" id="ARBA00010095"/>
    </source>
</evidence>
<evidence type="ECO:0000256" key="4">
    <source>
        <dbReference type="ARBA" id="ARBA00022989"/>
    </source>
</evidence>
<accession>A0AAV4AZF4</accession>
<evidence type="ECO:0000313" key="8">
    <source>
        <dbReference type="Proteomes" id="UP000735302"/>
    </source>
</evidence>
<evidence type="ECO:0000313" key="7">
    <source>
        <dbReference type="EMBL" id="GFO11956.1"/>
    </source>
</evidence>
<dbReference type="Pfam" id="PF03311">
    <property type="entry name" value="Cornichon"/>
    <property type="match status" value="1"/>
</dbReference>
<sequence>MSHQVLPQRPDLPSLIYRLRSKLPQRLINDSDLPALNLPLKTKIMSRTSQKSRFAYPNLPLETTITTGEIRRVLAESHAVTAAAARQGFQVITLSDLECDYLNARTCCEKLNYWVIIELVAHDLMSLLLLLFGHWIIFLMYCPLGAWFTYKFLTKPSGDIGMFDPTEIHNQRHLKAYMRESLIRLGFHLIFFFIYLYWMIYSLVKGY</sequence>
<dbReference type="AlphaFoldDB" id="A0AAV4AZF4"/>
<proteinExistence type="inferred from homology"/>
<dbReference type="GO" id="GO:0016020">
    <property type="term" value="C:membrane"/>
    <property type="evidence" value="ECO:0007669"/>
    <property type="project" value="UniProtKB-SubCell"/>
</dbReference>
<gene>
    <name evidence="7" type="ORF">PoB_003846100</name>
</gene>
<evidence type="ECO:0000256" key="1">
    <source>
        <dbReference type="ARBA" id="ARBA00004141"/>
    </source>
</evidence>
<organism evidence="7 8">
    <name type="scientific">Plakobranchus ocellatus</name>
    <dbReference type="NCBI Taxonomy" id="259542"/>
    <lineage>
        <taxon>Eukaryota</taxon>
        <taxon>Metazoa</taxon>
        <taxon>Spiralia</taxon>
        <taxon>Lophotrochozoa</taxon>
        <taxon>Mollusca</taxon>
        <taxon>Gastropoda</taxon>
        <taxon>Heterobranchia</taxon>
        <taxon>Euthyneura</taxon>
        <taxon>Panpulmonata</taxon>
        <taxon>Sacoglossa</taxon>
        <taxon>Placobranchoidea</taxon>
        <taxon>Plakobranchidae</taxon>
        <taxon>Plakobranchus</taxon>
    </lineage>
</organism>
<feature type="transmembrane region" description="Helical" evidence="6">
    <location>
        <begin position="182"/>
        <end position="204"/>
    </location>
</feature>
<comment type="caution">
    <text evidence="7">The sequence shown here is derived from an EMBL/GenBank/DDBJ whole genome shotgun (WGS) entry which is preliminary data.</text>
</comment>
<reference evidence="7 8" key="1">
    <citation type="journal article" date="2021" name="Elife">
        <title>Chloroplast acquisition without the gene transfer in kleptoplastic sea slugs, Plakobranchus ocellatus.</title>
        <authorList>
            <person name="Maeda T."/>
            <person name="Takahashi S."/>
            <person name="Yoshida T."/>
            <person name="Shimamura S."/>
            <person name="Takaki Y."/>
            <person name="Nagai Y."/>
            <person name="Toyoda A."/>
            <person name="Suzuki Y."/>
            <person name="Arimoto A."/>
            <person name="Ishii H."/>
            <person name="Satoh N."/>
            <person name="Nishiyama T."/>
            <person name="Hasebe M."/>
            <person name="Maruyama T."/>
            <person name="Minagawa J."/>
            <person name="Obokata J."/>
            <person name="Shigenobu S."/>
        </authorList>
    </citation>
    <scope>NUCLEOTIDE SEQUENCE [LARGE SCALE GENOMIC DNA]</scope>
</reference>
<comment type="subcellular location">
    <subcellularLocation>
        <location evidence="1">Membrane</location>
        <topology evidence="1">Multi-pass membrane protein</topology>
    </subcellularLocation>
</comment>
<dbReference type="PANTHER" id="PTHR12290">
    <property type="entry name" value="CORNICHON-RELATED"/>
    <property type="match status" value="1"/>
</dbReference>
<comment type="similarity">
    <text evidence="2">Belongs to the cornichon family.</text>
</comment>
<evidence type="ECO:0000256" key="5">
    <source>
        <dbReference type="ARBA" id="ARBA00023136"/>
    </source>
</evidence>
<feature type="transmembrane region" description="Helical" evidence="6">
    <location>
        <begin position="127"/>
        <end position="148"/>
    </location>
</feature>
<name>A0AAV4AZF4_9GAST</name>
<dbReference type="Proteomes" id="UP000735302">
    <property type="component" value="Unassembled WGS sequence"/>
</dbReference>
<dbReference type="SMART" id="SM01398">
    <property type="entry name" value="Cornichon"/>
    <property type="match status" value="1"/>
</dbReference>
<keyword evidence="8" id="KW-1185">Reference proteome</keyword>
<dbReference type="EMBL" id="BLXT01004368">
    <property type="protein sequence ID" value="GFO11956.1"/>
    <property type="molecule type" value="Genomic_DNA"/>
</dbReference>
<protein>
    <submittedName>
        <fullName evidence="7">Protein cornichon homolog 4</fullName>
    </submittedName>
</protein>
<keyword evidence="4 6" id="KW-1133">Transmembrane helix</keyword>
<evidence type="ECO:0000256" key="3">
    <source>
        <dbReference type="ARBA" id="ARBA00022692"/>
    </source>
</evidence>
<keyword evidence="5 6" id="KW-0472">Membrane</keyword>
<dbReference type="GO" id="GO:0016192">
    <property type="term" value="P:vesicle-mediated transport"/>
    <property type="evidence" value="ECO:0007669"/>
    <property type="project" value="InterPro"/>
</dbReference>
<keyword evidence="3 6" id="KW-0812">Transmembrane</keyword>
<dbReference type="InterPro" id="IPR003377">
    <property type="entry name" value="Cornichon"/>
</dbReference>
<evidence type="ECO:0000256" key="6">
    <source>
        <dbReference type="SAM" id="Phobius"/>
    </source>
</evidence>